<dbReference type="InterPro" id="IPR003591">
    <property type="entry name" value="Leu-rich_rpt_typical-subtyp"/>
</dbReference>
<dbReference type="RefSeq" id="XP_073974633.1">
    <property type="nucleotide sequence ID" value="XM_074118532.1"/>
</dbReference>
<dbReference type="PANTHER" id="PTHR48051">
    <property type="match status" value="1"/>
</dbReference>
<dbReference type="Gene3D" id="3.80.10.10">
    <property type="entry name" value="Ribonuclease Inhibitor"/>
    <property type="match status" value="1"/>
</dbReference>
<dbReference type="InterPro" id="IPR032675">
    <property type="entry name" value="LRR_dom_sf"/>
</dbReference>
<dbReference type="EMBL" id="ACPB03000970">
    <property type="status" value="NOT_ANNOTATED_CDS"/>
    <property type="molecule type" value="Genomic_DNA"/>
</dbReference>
<evidence type="ECO:0008006" key="7">
    <source>
        <dbReference type="Google" id="ProtNLM"/>
    </source>
</evidence>
<dbReference type="InterPro" id="IPR001611">
    <property type="entry name" value="Leu-rich_rpt"/>
</dbReference>
<evidence type="ECO:0000313" key="5">
    <source>
        <dbReference type="EnsemblMetazoa" id="RPRC017861.P185"/>
    </source>
</evidence>
<dbReference type="PANTHER" id="PTHR48051:SF42">
    <property type="entry name" value="LEUCINE-RICH REPEAT-CONTAINING PROTEIN 18-LIKE"/>
    <property type="match status" value="1"/>
</dbReference>
<sequence>MVKKRNLKEHLTDDTLDLSLSELQSVPVKEIAAIPKATCLDLSSNQLTSLGLTFATSLVHLVKLDLCRNQLIELPDNFGLLINLKYLDLYRNKLQTLPLSFCNLKHLRWLDLKENPLVPKMMQIAGPCLDAQGCQFAARNVVKFLGELNREIEVDKLKKEAHEKKLLEKELLEQAQKKEPKKKKKKKNAAKMVENNREVMPENGSAITEIVDNKDNLNGEVDGIDKVAPARTVCSSIMSFVKSCFLFTLFVTISFYLISLYDEATYQKLIRFTRTYSGSFSSNVPKWVWIYWKQVRTLIVGLIGTLVSLAQYSVIQLVEVYTAIMSDEKVQLYIESTKENFYILCIKVSDILIDGCDSFRKYVGSYLK</sequence>
<evidence type="ECO:0000256" key="2">
    <source>
        <dbReference type="ARBA" id="ARBA00022737"/>
    </source>
</evidence>
<protein>
    <recommendedName>
        <fullName evidence="7">Leucine-rich repeat-containing protein 59</fullName>
    </recommendedName>
</protein>
<name>A0ABL0EK09_RHOPR</name>
<keyword evidence="2" id="KW-0677">Repeat</keyword>
<proteinExistence type="predicted"/>
<dbReference type="SUPFAM" id="SSF52058">
    <property type="entry name" value="L domain-like"/>
    <property type="match status" value="1"/>
</dbReference>
<dbReference type="GeneID" id="141449279"/>
<dbReference type="EnsemblMetazoa" id="RPRC017861.R185">
    <property type="protein sequence ID" value="RPRC017861.P185"/>
    <property type="gene ID" value="RPRC017861"/>
</dbReference>
<feature type="transmembrane region" description="Helical" evidence="4">
    <location>
        <begin position="240"/>
        <end position="261"/>
    </location>
</feature>
<dbReference type="PROSITE" id="PS51450">
    <property type="entry name" value="LRR"/>
    <property type="match status" value="1"/>
</dbReference>
<reference evidence="5" key="1">
    <citation type="submission" date="2025-05" db="UniProtKB">
        <authorList>
            <consortium name="EnsemblMetazoa"/>
        </authorList>
    </citation>
    <scope>IDENTIFICATION</scope>
</reference>
<evidence type="ECO:0000313" key="6">
    <source>
        <dbReference type="Proteomes" id="UP000015103"/>
    </source>
</evidence>
<dbReference type="InterPro" id="IPR050216">
    <property type="entry name" value="LRR_domain-containing"/>
</dbReference>
<evidence type="ECO:0000256" key="1">
    <source>
        <dbReference type="ARBA" id="ARBA00022614"/>
    </source>
</evidence>
<keyword evidence="1" id="KW-0433">Leucine-rich repeat</keyword>
<evidence type="ECO:0000256" key="4">
    <source>
        <dbReference type="SAM" id="Phobius"/>
    </source>
</evidence>
<keyword evidence="4" id="KW-0812">Transmembrane</keyword>
<accession>A0ABL0EK09</accession>
<feature type="transmembrane region" description="Helical" evidence="4">
    <location>
        <begin position="295"/>
        <end position="315"/>
    </location>
</feature>
<keyword evidence="3" id="KW-0175">Coiled coil</keyword>
<dbReference type="Proteomes" id="UP000015103">
    <property type="component" value="Unassembled WGS sequence"/>
</dbReference>
<organism evidence="5 6">
    <name type="scientific">Rhodnius prolixus</name>
    <name type="common">Triatomid bug</name>
    <dbReference type="NCBI Taxonomy" id="13249"/>
    <lineage>
        <taxon>Eukaryota</taxon>
        <taxon>Metazoa</taxon>
        <taxon>Ecdysozoa</taxon>
        <taxon>Arthropoda</taxon>
        <taxon>Hexapoda</taxon>
        <taxon>Insecta</taxon>
        <taxon>Pterygota</taxon>
        <taxon>Neoptera</taxon>
        <taxon>Paraneoptera</taxon>
        <taxon>Hemiptera</taxon>
        <taxon>Heteroptera</taxon>
        <taxon>Panheteroptera</taxon>
        <taxon>Cimicomorpha</taxon>
        <taxon>Reduviidae</taxon>
        <taxon>Triatominae</taxon>
        <taxon>Rhodnius</taxon>
    </lineage>
</organism>
<keyword evidence="6" id="KW-1185">Reference proteome</keyword>
<dbReference type="SMART" id="SM00369">
    <property type="entry name" value="LRR_TYP"/>
    <property type="match status" value="2"/>
</dbReference>
<evidence type="ECO:0000256" key="3">
    <source>
        <dbReference type="SAM" id="Coils"/>
    </source>
</evidence>
<feature type="coiled-coil region" evidence="3">
    <location>
        <begin position="145"/>
        <end position="178"/>
    </location>
</feature>
<dbReference type="Pfam" id="PF13855">
    <property type="entry name" value="LRR_8"/>
    <property type="match status" value="1"/>
</dbReference>
<keyword evidence="4" id="KW-1133">Transmembrane helix</keyword>
<keyword evidence="4" id="KW-0472">Membrane</keyword>